<dbReference type="EMBL" id="JAULUE010002047">
    <property type="protein sequence ID" value="KAK5913059.1"/>
    <property type="molecule type" value="Genomic_DNA"/>
</dbReference>
<sequence>MCESILISFIPSQSRAQGRSFRGGCRVRAPRAQDPMVAPGPGLICAASARASSLCVLTSAYCIIGVCTHASSLGESLVTAEVLEAP</sequence>
<comment type="caution">
    <text evidence="1">The sequence shown here is derived from an EMBL/GenBank/DDBJ whole genome shotgun (WGS) entry which is preliminary data.</text>
</comment>
<name>A0AAN8HI13_9TELE</name>
<evidence type="ECO:0000313" key="2">
    <source>
        <dbReference type="Proteomes" id="UP001335648"/>
    </source>
</evidence>
<keyword evidence="2" id="KW-1185">Reference proteome</keyword>
<dbReference type="AlphaFoldDB" id="A0AAN8HI13"/>
<gene>
    <name evidence="1" type="ORF">CesoFtcFv8_002879</name>
</gene>
<accession>A0AAN8HI13</accession>
<organism evidence="1 2">
    <name type="scientific">Champsocephalus esox</name>
    <name type="common">pike icefish</name>
    <dbReference type="NCBI Taxonomy" id="159716"/>
    <lineage>
        <taxon>Eukaryota</taxon>
        <taxon>Metazoa</taxon>
        <taxon>Chordata</taxon>
        <taxon>Craniata</taxon>
        <taxon>Vertebrata</taxon>
        <taxon>Euteleostomi</taxon>
        <taxon>Actinopterygii</taxon>
        <taxon>Neopterygii</taxon>
        <taxon>Teleostei</taxon>
        <taxon>Neoteleostei</taxon>
        <taxon>Acanthomorphata</taxon>
        <taxon>Eupercaria</taxon>
        <taxon>Perciformes</taxon>
        <taxon>Notothenioidei</taxon>
        <taxon>Channichthyidae</taxon>
        <taxon>Champsocephalus</taxon>
    </lineage>
</organism>
<proteinExistence type="predicted"/>
<evidence type="ECO:0000313" key="1">
    <source>
        <dbReference type="EMBL" id="KAK5913059.1"/>
    </source>
</evidence>
<reference evidence="1 2" key="1">
    <citation type="journal article" date="2023" name="Mol. Biol. Evol.">
        <title>Genomics of Secondarily Temperate Adaptation in the Only Non-Antarctic Icefish.</title>
        <authorList>
            <person name="Rivera-Colon A.G."/>
            <person name="Rayamajhi N."/>
            <person name="Minhas B.F."/>
            <person name="Madrigal G."/>
            <person name="Bilyk K.T."/>
            <person name="Yoon V."/>
            <person name="Hune M."/>
            <person name="Gregory S."/>
            <person name="Cheng C.H.C."/>
            <person name="Catchen J.M."/>
        </authorList>
    </citation>
    <scope>NUCLEOTIDE SEQUENCE [LARGE SCALE GENOMIC DNA]</scope>
    <source>
        <strain evidence="1">JC2023a</strain>
    </source>
</reference>
<protein>
    <submittedName>
        <fullName evidence="1">Uncharacterized protein</fullName>
    </submittedName>
</protein>
<dbReference type="Proteomes" id="UP001335648">
    <property type="component" value="Unassembled WGS sequence"/>
</dbReference>